<keyword evidence="2" id="KW-1003">Cell membrane</keyword>
<evidence type="ECO:0000313" key="7">
    <source>
        <dbReference type="EMBL" id="SVB13399.1"/>
    </source>
</evidence>
<evidence type="ECO:0008006" key="8">
    <source>
        <dbReference type="Google" id="ProtNLM"/>
    </source>
</evidence>
<feature type="transmembrane region" description="Helical" evidence="6">
    <location>
        <begin position="47"/>
        <end position="71"/>
    </location>
</feature>
<feature type="transmembrane region" description="Helical" evidence="6">
    <location>
        <begin position="104"/>
        <end position="123"/>
    </location>
</feature>
<evidence type="ECO:0000256" key="2">
    <source>
        <dbReference type="ARBA" id="ARBA00022475"/>
    </source>
</evidence>
<dbReference type="PANTHER" id="PTHR47089:SF1">
    <property type="entry name" value="GUANOSINE ABC TRANSPORTER PERMEASE PROTEIN NUPP"/>
    <property type="match status" value="1"/>
</dbReference>
<evidence type="ECO:0000256" key="6">
    <source>
        <dbReference type="SAM" id="Phobius"/>
    </source>
</evidence>
<feature type="non-terminal residue" evidence="7">
    <location>
        <position position="313"/>
    </location>
</feature>
<dbReference type="InterPro" id="IPR001851">
    <property type="entry name" value="ABC_transp_permease"/>
</dbReference>
<feature type="transmembrane region" description="Helical" evidence="6">
    <location>
        <begin position="284"/>
        <end position="304"/>
    </location>
</feature>
<name>A0A382BIE2_9ZZZZ</name>
<feature type="transmembrane region" description="Helical" evidence="6">
    <location>
        <begin position="7"/>
        <end position="27"/>
    </location>
</feature>
<proteinExistence type="predicted"/>
<dbReference type="EMBL" id="UINC01029894">
    <property type="protein sequence ID" value="SVB13399.1"/>
    <property type="molecule type" value="Genomic_DNA"/>
</dbReference>
<keyword evidence="5 6" id="KW-0472">Membrane</keyword>
<feature type="transmembrane region" description="Helical" evidence="6">
    <location>
        <begin position="135"/>
        <end position="155"/>
    </location>
</feature>
<dbReference type="Pfam" id="PF02653">
    <property type="entry name" value="BPD_transp_2"/>
    <property type="match status" value="1"/>
</dbReference>
<feature type="non-terminal residue" evidence="7">
    <location>
        <position position="1"/>
    </location>
</feature>
<accession>A0A382BIE2</accession>
<sequence>VSKKTIFFAQLLAILFALFVSSIVIKLSGLNPLLLGAKALNSTLGSFFGLEQLGILLTPILITAVAAATAFRMGLWNIGIEGQFYLGAIAVTLVGLNIEGPNFLILIILVIVGIIGGALWALLPALAKAYANISEIISTLMLNFIAILLVNYLAIGPLRDKTGAGVMASSARISYSLPEWFGALHIGFFFALIILGIYAIVSFYTQFSYETEMIGANSKVGPYIGVSASKRIILIMLISGGIAGLAGMVEITGNIHRLQDGISNQFGIFGIIVAVLSRGSPLGILIGSVFIALVLNSGIVLQSVGLSVNSVLF</sequence>
<dbReference type="AlphaFoldDB" id="A0A382BIE2"/>
<feature type="transmembrane region" description="Helical" evidence="6">
    <location>
        <begin position="78"/>
        <end position="98"/>
    </location>
</feature>
<dbReference type="PANTHER" id="PTHR47089">
    <property type="entry name" value="ABC TRANSPORTER, PERMEASE PROTEIN"/>
    <property type="match status" value="1"/>
</dbReference>
<feature type="transmembrane region" description="Helical" evidence="6">
    <location>
        <begin position="261"/>
        <end position="277"/>
    </location>
</feature>
<keyword evidence="3 6" id="KW-0812">Transmembrane</keyword>
<keyword evidence="4 6" id="KW-1133">Transmembrane helix</keyword>
<evidence type="ECO:0000256" key="4">
    <source>
        <dbReference type="ARBA" id="ARBA00022989"/>
    </source>
</evidence>
<reference evidence="7" key="1">
    <citation type="submission" date="2018-05" db="EMBL/GenBank/DDBJ databases">
        <authorList>
            <person name="Lanie J.A."/>
            <person name="Ng W.-L."/>
            <person name="Kazmierczak K.M."/>
            <person name="Andrzejewski T.M."/>
            <person name="Davidsen T.M."/>
            <person name="Wayne K.J."/>
            <person name="Tettelin H."/>
            <person name="Glass J.I."/>
            <person name="Rusch D."/>
            <person name="Podicherti R."/>
            <person name="Tsui H.-C.T."/>
            <person name="Winkler M.E."/>
        </authorList>
    </citation>
    <scope>NUCLEOTIDE SEQUENCE</scope>
</reference>
<feature type="transmembrane region" description="Helical" evidence="6">
    <location>
        <begin position="232"/>
        <end position="249"/>
    </location>
</feature>
<gene>
    <name evidence="7" type="ORF">METZ01_LOCUS166253</name>
</gene>
<protein>
    <recommendedName>
        <fullName evidence="8">ABC transporter permease</fullName>
    </recommendedName>
</protein>
<evidence type="ECO:0000256" key="3">
    <source>
        <dbReference type="ARBA" id="ARBA00022692"/>
    </source>
</evidence>
<evidence type="ECO:0000256" key="5">
    <source>
        <dbReference type="ARBA" id="ARBA00023136"/>
    </source>
</evidence>
<dbReference type="GO" id="GO:0022857">
    <property type="term" value="F:transmembrane transporter activity"/>
    <property type="evidence" value="ECO:0007669"/>
    <property type="project" value="InterPro"/>
</dbReference>
<organism evidence="7">
    <name type="scientific">marine metagenome</name>
    <dbReference type="NCBI Taxonomy" id="408172"/>
    <lineage>
        <taxon>unclassified sequences</taxon>
        <taxon>metagenomes</taxon>
        <taxon>ecological metagenomes</taxon>
    </lineage>
</organism>
<evidence type="ECO:0000256" key="1">
    <source>
        <dbReference type="ARBA" id="ARBA00004651"/>
    </source>
</evidence>
<dbReference type="CDD" id="cd06580">
    <property type="entry name" value="TM_PBP1_transp_TpRbsC_like"/>
    <property type="match status" value="1"/>
</dbReference>
<comment type="subcellular location">
    <subcellularLocation>
        <location evidence="1">Cell membrane</location>
        <topology evidence="1">Multi-pass membrane protein</topology>
    </subcellularLocation>
</comment>
<dbReference type="GO" id="GO:0005886">
    <property type="term" value="C:plasma membrane"/>
    <property type="evidence" value="ECO:0007669"/>
    <property type="project" value="UniProtKB-SubCell"/>
</dbReference>
<feature type="transmembrane region" description="Helical" evidence="6">
    <location>
        <begin position="180"/>
        <end position="204"/>
    </location>
</feature>